<evidence type="ECO:0000256" key="5">
    <source>
        <dbReference type="ARBA" id="ARBA00023136"/>
    </source>
</evidence>
<dbReference type="Proteomes" id="UP000245695">
    <property type="component" value="Chromosome 1"/>
</dbReference>
<evidence type="ECO:0000256" key="6">
    <source>
        <dbReference type="RuleBase" id="RU366058"/>
    </source>
</evidence>
<keyword evidence="5 6" id="KW-0472">Membrane</keyword>
<feature type="transmembrane region" description="Helical" evidence="6">
    <location>
        <begin position="37"/>
        <end position="60"/>
    </location>
</feature>
<dbReference type="RefSeq" id="WP_166505576.1">
    <property type="nucleotide sequence ID" value="NZ_JAKNTL010000007.1"/>
</dbReference>
<evidence type="ECO:0000256" key="2">
    <source>
        <dbReference type="ARBA" id="ARBA00022475"/>
    </source>
</evidence>
<dbReference type="KEGG" id="rhom:FRIFI_1648"/>
<evidence type="ECO:0000256" key="4">
    <source>
        <dbReference type="ARBA" id="ARBA00022989"/>
    </source>
</evidence>
<evidence type="ECO:0000259" key="7">
    <source>
        <dbReference type="Pfam" id="PF09335"/>
    </source>
</evidence>
<proteinExistence type="inferred from homology"/>
<comment type="similarity">
    <text evidence="6">Belongs to the TVP38/TMEM64 family.</text>
</comment>
<sequence length="217" mass="24335">MNNKLKKILVIIGILAFVVITNRYIGNNVDIYTIKEYVKTFGVLAPLIYIVMFSLVPLTFFPDSVLAISAGLIFGFSKGYIYTTIGALIGASIAFFIARYLGKEIIKRKSSDKLEKIERLIEKNGFYIIFLLRLIPLFPFDVISYGAGITNVKYKDFILATLFGTIPGIAVFTNIGATSLNIKSTSFYISIALLVLLFTVSIFLKNKFLKDKLEEKH</sequence>
<keyword evidence="3 6" id="KW-0812">Transmembrane</keyword>
<keyword evidence="4 6" id="KW-1133">Transmembrane helix</keyword>
<feature type="transmembrane region" description="Helical" evidence="6">
    <location>
        <begin position="6"/>
        <end position="25"/>
    </location>
</feature>
<organism evidence="8 9">
    <name type="scientific">Romboutsia hominis</name>
    <dbReference type="NCBI Taxonomy" id="1507512"/>
    <lineage>
        <taxon>Bacteria</taxon>
        <taxon>Bacillati</taxon>
        <taxon>Bacillota</taxon>
        <taxon>Clostridia</taxon>
        <taxon>Peptostreptococcales</taxon>
        <taxon>Peptostreptococcaceae</taxon>
        <taxon>Romboutsia</taxon>
    </lineage>
</organism>
<keyword evidence="9" id="KW-1185">Reference proteome</keyword>
<dbReference type="PANTHER" id="PTHR12677:SF59">
    <property type="entry name" value="GOLGI APPARATUS MEMBRANE PROTEIN TVP38-RELATED"/>
    <property type="match status" value="1"/>
</dbReference>
<dbReference type="InterPro" id="IPR015414">
    <property type="entry name" value="TMEM64"/>
</dbReference>
<evidence type="ECO:0000256" key="3">
    <source>
        <dbReference type="ARBA" id="ARBA00022692"/>
    </source>
</evidence>
<evidence type="ECO:0000313" key="8">
    <source>
        <dbReference type="EMBL" id="CEI73181.1"/>
    </source>
</evidence>
<keyword evidence="2 6" id="KW-1003">Cell membrane</keyword>
<dbReference type="EMBL" id="LN650648">
    <property type="protein sequence ID" value="CEI73181.1"/>
    <property type="molecule type" value="Genomic_DNA"/>
</dbReference>
<name>A0A2P2BS30_9FIRM</name>
<feature type="transmembrane region" description="Helical" evidence="6">
    <location>
        <begin position="126"/>
        <end position="145"/>
    </location>
</feature>
<feature type="transmembrane region" description="Helical" evidence="6">
    <location>
        <begin position="80"/>
        <end position="101"/>
    </location>
</feature>
<dbReference type="GO" id="GO:0005886">
    <property type="term" value="C:plasma membrane"/>
    <property type="evidence" value="ECO:0007669"/>
    <property type="project" value="UniProtKB-SubCell"/>
</dbReference>
<dbReference type="Pfam" id="PF09335">
    <property type="entry name" value="VTT_dom"/>
    <property type="match status" value="1"/>
</dbReference>
<dbReference type="InterPro" id="IPR032816">
    <property type="entry name" value="VTT_dom"/>
</dbReference>
<comment type="subcellular location">
    <subcellularLocation>
        <location evidence="1 6">Cell membrane</location>
        <topology evidence="1 6">Multi-pass membrane protein</topology>
    </subcellularLocation>
</comment>
<feature type="domain" description="VTT" evidence="7">
    <location>
        <begin position="61"/>
        <end position="177"/>
    </location>
</feature>
<reference evidence="8 9" key="1">
    <citation type="submission" date="2014-09" db="EMBL/GenBank/DDBJ databases">
        <authorList>
            <person name="Hornung B.V."/>
        </authorList>
    </citation>
    <scope>NUCLEOTIDE SEQUENCE [LARGE SCALE GENOMIC DNA]</scope>
    <source>
        <strain evidence="8 9">FRIFI</strain>
    </source>
</reference>
<dbReference type="AlphaFoldDB" id="A0A2P2BS30"/>
<evidence type="ECO:0000256" key="1">
    <source>
        <dbReference type="ARBA" id="ARBA00004651"/>
    </source>
</evidence>
<gene>
    <name evidence="8" type="ORF">FRIFI_1648</name>
</gene>
<feature type="transmembrane region" description="Helical" evidence="6">
    <location>
        <begin position="187"/>
        <end position="204"/>
    </location>
</feature>
<accession>A0A2P2BS30</accession>
<evidence type="ECO:0000313" key="9">
    <source>
        <dbReference type="Proteomes" id="UP000245695"/>
    </source>
</evidence>
<protein>
    <recommendedName>
        <fullName evidence="6">TVP38/TMEM64 family membrane protein</fullName>
    </recommendedName>
</protein>
<dbReference type="PANTHER" id="PTHR12677">
    <property type="entry name" value="GOLGI APPARATUS MEMBRANE PROTEIN TVP38-RELATED"/>
    <property type="match status" value="1"/>
</dbReference>
<feature type="transmembrane region" description="Helical" evidence="6">
    <location>
        <begin position="157"/>
        <end position="175"/>
    </location>
</feature>